<evidence type="ECO:0000256" key="3">
    <source>
        <dbReference type="ARBA" id="ARBA00022448"/>
    </source>
</evidence>
<comment type="similarity">
    <text evidence="2 9">Belongs to the SWEET sugar transporter family.</text>
</comment>
<sequence length="265" mass="29217">MLSVKTSNKMEAISDVLQPHKELVGTIAAVVTIGQMFSGSFICYDIYKQGSTRGITIAPFLGGVVMSLLNLKYGFILRDDTVIRVNFAGLALNLAYDWMIFPYPPPGDAPDGRSGNSSRVAYVLIYFNYTTDKLRVWAKVGIAGAFTAALLGYAEIEDPRLVENRFGSVITAFMFYLIASPLFGLKEIIRNKSTKGLPFPIIFSGTIVTFMWLLYGIILKNKFLVLQNVVAVVLCSIQLSLFVIYPSKPADKEKVKAKAKAKKAD</sequence>
<reference evidence="10" key="1">
    <citation type="submission" date="2022-03" db="EMBL/GenBank/DDBJ databases">
        <authorList>
            <person name="Martin H S."/>
        </authorList>
    </citation>
    <scope>NUCLEOTIDE SEQUENCE</scope>
</reference>
<keyword evidence="11" id="KW-1185">Reference proteome</keyword>
<accession>A0ABN8J6Q4</accession>
<evidence type="ECO:0000256" key="5">
    <source>
        <dbReference type="ARBA" id="ARBA00022692"/>
    </source>
</evidence>
<dbReference type="Gene3D" id="1.20.1280.290">
    <property type="match status" value="2"/>
</dbReference>
<gene>
    <name evidence="10" type="ORF">IPOD504_LOCUS16206</name>
</gene>
<evidence type="ECO:0000313" key="10">
    <source>
        <dbReference type="EMBL" id="CAH2074717.1"/>
    </source>
</evidence>
<dbReference type="PANTHER" id="PTHR10791:SF5">
    <property type="entry name" value="SUGAR TRANSPORTER SWEET"/>
    <property type="match status" value="1"/>
</dbReference>
<keyword evidence="4 9" id="KW-0762">Sugar transport</keyword>
<keyword evidence="7 9" id="KW-1133">Transmembrane helix</keyword>
<keyword evidence="3 9" id="KW-0813">Transport</keyword>
<keyword evidence="6" id="KW-0677">Repeat</keyword>
<evidence type="ECO:0000313" key="11">
    <source>
        <dbReference type="Proteomes" id="UP000837857"/>
    </source>
</evidence>
<comment type="subcellular location">
    <subcellularLocation>
        <location evidence="1">Endomembrane system</location>
        <topology evidence="1">Multi-pass membrane protein</topology>
    </subcellularLocation>
</comment>
<comment type="function">
    <text evidence="9">Mediates sugar transport across membranes.</text>
</comment>
<dbReference type="InterPro" id="IPR004316">
    <property type="entry name" value="SWEET_rpt"/>
</dbReference>
<evidence type="ECO:0000256" key="9">
    <source>
        <dbReference type="RuleBase" id="RU910715"/>
    </source>
</evidence>
<evidence type="ECO:0000256" key="4">
    <source>
        <dbReference type="ARBA" id="ARBA00022597"/>
    </source>
</evidence>
<feature type="transmembrane region" description="Helical" evidence="9">
    <location>
        <begin position="23"/>
        <end position="47"/>
    </location>
</feature>
<organism evidence="10 11">
    <name type="scientific">Iphiclides podalirius</name>
    <name type="common">scarce swallowtail</name>
    <dbReference type="NCBI Taxonomy" id="110791"/>
    <lineage>
        <taxon>Eukaryota</taxon>
        <taxon>Metazoa</taxon>
        <taxon>Ecdysozoa</taxon>
        <taxon>Arthropoda</taxon>
        <taxon>Hexapoda</taxon>
        <taxon>Insecta</taxon>
        <taxon>Pterygota</taxon>
        <taxon>Neoptera</taxon>
        <taxon>Endopterygota</taxon>
        <taxon>Lepidoptera</taxon>
        <taxon>Glossata</taxon>
        <taxon>Ditrysia</taxon>
        <taxon>Papilionoidea</taxon>
        <taxon>Papilionidae</taxon>
        <taxon>Papilioninae</taxon>
        <taxon>Iphiclides</taxon>
    </lineage>
</organism>
<evidence type="ECO:0000256" key="7">
    <source>
        <dbReference type="ARBA" id="ARBA00022989"/>
    </source>
</evidence>
<comment type="caution">
    <text evidence="9">Lacks conserved residue(s) required for the propagation of feature annotation.</text>
</comment>
<dbReference type="Proteomes" id="UP000837857">
    <property type="component" value="Chromosome 7"/>
</dbReference>
<evidence type="ECO:0000256" key="2">
    <source>
        <dbReference type="ARBA" id="ARBA00007809"/>
    </source>
</evidence>
<feature type="transmembrane region" description="Helical" evidence="9">
    <location>
        <begin position="136"/>
        <end position="154"/>
    </location>
</feature>
<evidence type="ECO:0000256" key="6">
    <source>
        <dbReference type="ARBA" id="ARBA00022737"/>
    </source>
</evidence>
<proteinExistence type="inferred from homology"/>
<keyword evidence="5 9" id="KW-0812">Transmembrane</keyword>
<dbReference type="Pfam" id="PF03083">
    <property type="entry name" value="MtN3_slv"/>
    <property type="match status" value="2"/>
</dbReference>
<keyword evidence="8 9" id="KW-0472">Membrane</keyword>
<feature type="transmembrane region" description="Helical" evidence="9">
    <location>
        <begin position="53"/>
        <end position="71"/>
    </location>
</feature>
<feature type="transmembrane region" description="Helical" evidence="9">
    <location>
        <begin position="166"/>
        <end position="185"/>
    </location>
</feature>
<name>A0ABN8J6Q4_9NEOP</name>
<dbReference type="EMBL" id="OW152819">
    <property type="protein sequence ID" value="CAH2074717.1"/>
    <property type="molecule type" value="Genomic_DNA"/>
</dbReference>
<dbReference type="InterPro" id="IPR047664">
    <property type="entry name" value="SWEET"/>
</dbReference>
<protein>
    <recommendedName>
        <fullName evidence="9">Sugar transporter SWEET</fullName>
    </recommendedName>
</protein>
<evidence type="ECO:0000256" key="1">
    <source>
        <dbReference type="ARBA" id="ARBA00004127"/>
    </source>
</evidence>
<evidence type="ECO:0000256" key="8">
    <source>
        <dbReference type="ARBA" id="ARBA00023136"/>
    </source>
</evidence>
<dbReference type="PANTHER" id="PTHR10791">
    <property type="entry name" value="RAG1-ACTIVATING PROTEIN 1"/>
    <property type="match status" value="1"/>
</dbReference>
<feature type="transmembrane region" description="Helical" evidence="9">
    <location>
        <begin position="197"/>
        <end position="218"/>
    </location>
</feature>
<feature type="non-terminal residue" evidence="10">
    <location>
        <position position="1"/>
    </location>
</feature>
<feature type="transmembrane region" description="Helical" evidence="9">
    <location>
        <begin position="224"/>
        <end position="245"/>
    </location>
</feature>